<protein>
    <submittedName>
        <fullName evidence="1">Uncharacterized protein</fullName>
    </submittedName>
</protein>
<dbReference type="STRING" id="1469647.BC351_37745"/>
<proteinExistence type="predicted"/>
<evidence type="ECO:0000313" key="2">
    <source>
        <dbReference type="Proteomes" id="UP000190626"/>
    </source>
</evidence>
<dbReference type="RefSeq" id="WP_079418607.1">
    <property type="nucleotide sequence ID" value="NZ_MBTG01000041.1"/>
</dbReference>
<dbReference type="Proteomes" id="UP000190626">
    <property type="component" value="Unassembled WGS sequence"/>
</dbReference>
<keyword evidence="2" id="KW-1185">Reference proteome</keyword>
<evidence type="ECO:0000313" key="1">
    <source>
        <dbReference type="EMBL" id="OPH49057.1"/>
    </source>
</evidence>
<gene>
    <name evidence="1" type="ORF">BC351_37745</name>
</gene>
<sequence>MKKIILLCFISLPLLFTENLSTFQTASSKQHDIFINGIAPMEPNEGEIAIQEIKEKEELHLQDTLLKKKKDISELKLFYKDVKESELIKVIIRIKPEVVEEEFEKKMISIIGTKVKKETMFNFSAVLMKSQLTQLDVIDEVDFYTVPSEPSYLN</sequence>
<reference evidence="2" key="1">
    <citation type="submission" date="2016-07" db="EMBL/GenBank/DDBJ databases">
        <authorList>
            <person name="Florea S."/>
            <person name="Webb J.S."/>
            <person name="Jaromczyk J."/>
            <person name="Schardl C.L."/>
        </authorList>
    </citation>
    <scope>NUCLEOTIDE SEQUENCE [LARGE SCALE GENOMIC DNA]</scope>
    <source>
        <strain evidence="2">CY1</strain>
    </source>
</reference>
<organism evidence="1 2">
    <name type="scientific">Paenibacillus ferrarius</name>
    <dbReference type="NCBI Taxonomy" id="1469647"/>
    <lineage>
        <taxon>Bacteria</taxon>
        <taxon>Bacillati</taxon>
        <taxon>Bacillota</taxon>
        <taxon>Bacilli</taxon>
        <taxon>Bacillales</taxon>
        <taxon>Paenibacillaceae</taxon>
        <taxon>Paenibacillus</taxon>
    </lineage>
</organism>
<comment type="caution">
    <text evidence="1">The sequence shown here is derived from an EMBL/GenBank/DDBJ whole genome shotgun (WGS) entry which is preliminary data.</text>
</comment>
<dbReference type="EMBL" id="MBTG01000041">
    <property type="protein sequence ID" value="OPH49057.1"/>
    <property type="molecule type" value="Genomic_DNA"/>
</dbReference>
<dbReference type="AlphaFoldDB" id="A0A1V4HB40"/>
<accession>A0A1V4HB40</accession>
<name>A0A1V4HB40_9BACL</name>